<dbReference type="AlphaFoldDB" id="A0A6C0JPD8"/>
<evidence type="ECO:0000313" key="2">
    <source>
        <dbReference type="EMBL" id="QHU07439.1"/>
    </source>
</evidence>
<sequence length="224" mass="26551">MKIIILIRSYERPKYLAKTIKTLLNSDISKVKKIYVYDDNSKNKETHNILNNLDKNLFMVIKGKKNYGVNKSFVYFLKNIRSRYKNKKNILIITIDNDVIMKKNWIDILLKTFIKAKKYYKSNKLILTGFNSTNAHVNTYKNKIYSKNKLFYRKQSIGGVNMVFDIAFLNFVIKIWNKGADWGIVHKMIKLNYPILCLNKSVINHIGRYGRWSSPGDYNYDKYF</sequence>
<dbReference type="Gene3D" id="3.90.550.10">
    <property type="entry name" value="Spore Coat Polysaccharide Biosynthesis Protein SpsA, Chain A"/>
    <property type="match status" value="1"/>
</dbReference>
<dbReference type="InterPro" id="IPR001173">
    <property type="entry name" value="Glyco_trans_2-like"/>
</dbReference>
<dbReference type="EMBL" id="MN740684">
    <property type="protein sequence ID" value="QHU07439.1"/>
    <property type="molecule type" value="Genomic_DNA"/>
</dbReference>
<name>A0A6C0JPD8_9ZZZZ</name>
<dbReference type="SUPFAM" id="SSF53448">
    <property type="entry name" value="Nucleotide-diphospho-sugar transferases"/>
    <property type="match status" value="1"/>
</dbReference>
<protein>
    <recommendedName>
        <fullName evidence="1">Glycosyltransferase 2-like domain-containing protein</fullName>
    </recommendedName>
</protein>
<dbReference type="Pfam" id="PF00535">
    <property type="entry name" value="Glycos_transf_2"/>
    <property type="match status" value="1"/>
</dbReference>
<reference evidence="2" key="1">
    <citation type="journal article" date="2020" name="Nature">
        <title>Giant virus diversity and host interactions through global metagenomics.</title>
        <authorList>
            <person name="Schulz F."/>
            <person name="Roux S."/>
            <person name="Paez-Espino D."/>
            <person name="Jungbluth S."/>
            <person name="Walsh D.A."/>
            <person name="Denef V.J."/>
            <person name="McMahon K.D."/>
            <person name="Konstantinidis K.T."/>
            <person name="Eloe-Fadrosh E.A."/>
            <person name="Kyrpides N.C."/>
            <person name="Woyke T."/>
        </authorList>
    </citation>
    <scope>NUCLEOTIDE SEQUENCE</scope>
    <source>
        <strain evidence="2">GVMAG-S-1040241-154</strain>
    </source>
</reference>
<feature type="domain" description="Glycosyltransferase 2-like" evidence="1">
    <location>
        <begin position="5"/>
        <end position="121"/>
    </location>
</feature>
<dbReference type="InterPro" id="IPR029044">
    <property type="entry name" value="Nucleotide-diphossugar_trans"/>
</dbReference>
<evidence type="ECO:0000259" key="1">
    <source>
        <dbReference type="Pfam" id="PF00535"/>
    </source>
</evidence>
<organism evidence="2">
    <name type="scientific">viral metagenome</name>
    <dbReference type="NCBI Taxonomy" id="1070528"/>
    <lineage>
        <taxon>unclassified sequences</taxon>
        <taxon>metagenomes</taxon>
        <taxon>organismal metagenomes</taxon>
    </lineage>
</organism>
<accession>A0A6C0JPD8</accession>
<proteinExistence type="predicted"/>